<gene>
    <name evidence="3" type="ORF">QYF61_011127</name>
</gene>
<sequence length="148" mass="16496">MDDLNMPEVDRYGRVKPHALIRQHIDYGHWCWISCILEAPRGYALLIGVGGSGKQSLSRLAAYICSLEVFQIALKKDYGIQDLRVDLASLYIKTGAKNLPTVFLLTDAQVPDERFLVLINDLLASGEAPDLFSDEDMESVVTGVRKEV</sequence>
<dbReference type="GO" id="GO:0051959">
    <property type="term" value="F:dynein light intermediate chain binding"/>
    <property type="evidence" value="ECO:0007669"/>
    <property type="project" value="InterPro"/>
</dbReference>
<evidence type="ECO:0000313" key="3">
    <source>
        <dbReference type="EMBL" id="KAK4826759.1"/>
    </source>
</evidence>
<dbReference type="InterPro" id="IPR024317">
    <property type="entry name" value="Dynein_heavy_chain_D4_dom"/>
</dbReference>
<dbReference type="EMBL" id="JAUNZN010000002">
    <property type="protein sequence ID" value="KAK4826759.1"/>
    <property type="molecule type" value="Genomic_DNA"/>
</dbReference>
<dbReference type="Pfam" id="PF12780">
    <property type="entry name" value="AAA_8"/>
    <property type="match status" value="1"/>
</dbReference>
<keyword evidence="4" id="KW-1185">Reference proteome</keyword>
<evidence type="ECO:0000256" key="1">
    <source>
        <dbReference type="ARBA" id="ARBA00008887"/>
    </source>
</evidence>
<dbReference type="PANTHER" id="PTHR46961:SF14">
    <property type="entry name" value="DYNEIN HEAVY CHAIN 11, AXONEMAL"/>
    <property type="match status" value="1"/>
</dbReference>
<feature type="domain" description="Dynein heavy chain AAA module D4" evidence="2">
    <location>
        <begin position="29"/>
        <end position="147"/>
    </location>
</feature>
<reference evidence="3 4" key="1">
    <citation type="journal article" date="2023" name="J. Hered.">
        <title>Chromosome-level genome of the wood stork (Mycteria americana) provides insight into avian chromosome evolution.</title>
        <authorList>
            <person name="Flamio R. Jr."/>
            <person name="Ramstad K.M."/>
        </authorList>
    </citation>
    <scope>NUCLEOTIDE SEQUENCE [LARGE SCALE GENOMIC DNA]</scope>
    <source>
        <strain evidence="3">JAX WOST 10</strain>
    </source>
</reference>
<proteinExistence type="inferred from homology"/>
<dbReference type="Gene3D" id="3.40.50.300">
    <property type="entry name" value="P-loop containing nucleotide triphosphate hydrolases"/>
    <property type="match status" value="2"/>
</dbReference>
<dbReference type="SUPFAM" id="SSF52540">
    <property type="entry name" value="P-loop containing nucleoside triphosphate hydrolases"/>
    <property type="match status" value="1"/>
</dbReference>
<dbReference type="InterPro" id="IPR027417">
    <property type="entry name" value="P-loop_NTPase"/>
</dbReference>
<dbReference type="PANTHER" id="PTHR46961">
    <property type="entry name" value="DYNEIN HEAVY CHAIN 1, AXONEMAL-LIKE PROTEIN"/>
    <property type="match status" value="1"/>
</dbReference>
<evidence type="ECO:0000259" key="2">
    <source>
        <dbReference type="Pfam" id="PF12780"/>
    </source>
</evidence>
<dbReference type="GO" id="GO:0030286">
    <property type="term" value="C:dynein complex"/>
    <property type="evidence" value="ECO:0007669"/>
    <property type="project" value="InterPro"/>
</dbReference>
<dbReference type="GO" id="GO:0045505">
    <property type="term" value="F:dynein intermediate chain binding"/>
    <property type="evidence" value="ECO:0007669"/>
    <property type="project" value="InterPro"/>
</dbReference>
<dbReference type="GO" id="GO:0007018">
    <property type="term" value="P:microtubule-based movement"/>
    <property type="evidence" value="ECO:0007669"/>
    <property type="project" value="InterPro"/>
</dbReference>
<protein>
    <recommendedName>
        <fullName evidence="2">Dynein heavy chain AAA module D4 domain-containing protein</fullName>
    </recommendedName>
</protein>
<comment type="caution">
    <text evidence="3">The sequence shown here is derived from an EMBL/GenBank/DDBJ whole genome shotgun (WGS) entry which is preliminary data.</text>
</comment>
<dbReference type="AlphaFoldDB" id="A0AAN7RZK9"/>
<dbReference type="Proteomes" id="UP001333110">
    <property type="component" value="Unassembled WGS sequence"/>
</dbReference>
<evidence type="ECO:0000313" key="4">
    <source>
        <dbReference type="Proteomes" id="UP001333110"/>
    </source>
</evidence>
<dbReference type="InterPro" id="IPR026983">
    <property type="entry name" value="DHC"/>
</dbReference>
<name>A0AAN7RZK9_MYCAM</name>
<organism evidence="3 4">
    <name type="scientific">Mycteria americana</name>
    <name type="common">Wood stork</name>
    <dbReference type="NCBI Taxonomy" id="33587"/>
    <lineage>
        <taxon>Eukaryota</taxon>
        <taxon>Metazoa</taxon>
        <taxon>Chordata</taxon>
        <taxon>Craniata</taxon>
        <taxon>Vertebrata</taxon>
        <taxon>Euteleostomi</taxon>
        <taxon>Archelosauria</taxon>
        <taxon>Archosauria</taxon>
        <taxon>Dinosauria</taxon>
        <taxon>Saurischia</taxon>
        <taxon>Theropoda</taxon>
        <taxon>Coelurosauria</taxon>
        <taxon>Aves</taxon>
        <taxon>Neognathae</taxon>
        <taxon>Neoaves</taxon>
        <taxon>Aequornithes</taxon>
        <taxon>Ciconiiformes</taxon>
        <taxon>Ciconiidae</taxon>
        <taxon>Mycteria</taxon>
    </lineage>
</organism>
<comment type="similarity">
    <text evidence="1">Belongs to the dynein heavy chain family.</text>
</comment>
<accession>A0AAN7RZK9</accession>